<evidence type="ECO:0000256" key="4">
    <source>
        <dbReference type="ARBA" id="ARBA00022448"/>
    </source>
</evidence>
<evidence type="ECO:0000256" key="3">
    <source>
        <dbReference type="ARBA" id="ARBA00012668"/>
    </source>
</evidence>
<keyword evidence="12" id="KW-1185">Reference proteome</keyword>
<name>A0ABR4BFH5_9LECA</name>
<dbReference type="InterPro" id="IPR013112">
    <property type="entry name" value="FAD-bd_8"/>
</dbReference>
<reference evidence="11 12" key="1">
    <citation type="submission" date="2024-09" db="EMBL/GenBank/DDBJ databases">
        <title>Rethinking Asexuality: The Enigmatic Case of Functional Sexual Genes in Lepraria (Stereocaulaceae).</title>
        <authorList>
            <person name="Doellman M."/>
            <person name="Sun Y."/>
            <person name="Barcenas-Pena A."/>
            <person name="Lumbsch H.T."/>
            <person name="Grewe F."/>
        </authorList>
    </citation>
    <scope>NUCLEOTIDE SEQUENCE [LARGE SCALE GENOMIC DNA]</scope>
    <source>
        <strain evidence="11 12">Grewe 0041</strain>
    </source>
</reference>
<dbReference type="Proteomes" id="UP001590951">
    <property type="component" value="Unassembled WGS sequence"/>
</dbReference>
<dbReference type="Gene3D" id="3.40.50.80">
    <property type="entry name" value="Nucleotide-binding domain of ferredoxin-NADP reductase (FNR) module"/>
    <property type="match status" value="1"/>
</dbReference>
<protein>
    <recommendedName>
        <fullName evidence="3">ferric-chelate reductase (NADPH)</fullName>
        <ecNumber evidence="3">1.16.1.9</ecNumber>
    </recommendedName>
</protein>
<feature type="domain" description="FAD-binding FR-type" evidence="10">
    <location>
        <begin position="1"/>
        <end position="90"/>
    </location>
</feature>
<proteinExistence type="inferred from homology"/>
<dbReference type="SUPFAM" id="SSF63380">
    <property type="entry name" value="Riboflavin synthase domain-like"/>
    <property type="match status" value="1"/>
</dbReference>
<dbReference type="Pfam" id="PF08022">
    <property type="entry name" value="FAD_binding_8"/>
    <property type="match status" value="1"/>
</dbReference>
<gene>
    <name evidence="11" type="ORF">ABVK25_002953</name>
</gene>
<dbReference type="PROSITE" id="PS51384">
    <property type="entry name" value="FAD_FR"/>
    <property type="match status" value="1"/>
</dbReference>
<dbReference type="PANTHER" id="PTHR32361:SF26">
    <property type="entry name" value="FAD-BINDING 8 DOMAIN-CONTAINING PROTEIN-RELATED"/>
    <property type="match status" value="1"/>
</dbReference>
<comment type="similarity">
    <text evidence="2">Belongs to the ferric reductase (FRE) family.</text>
</comment>
<dbReference type="InterPro" id="IPR017927">
    <property type="entry name" value="FAD-bd_FR_type"/>
</dbReference>
<organism evidence="11 12">
    <name type="scientific">Lepraria finkii</name>
    <dbReference type="NCBI Taxonomy" id="1340010"/>
    <lineage>
        <taxon>Eukaryota</taxon>
        <taxon>Fungi</taxon>
        <taxon>Dikarya</taxon>
        <taxon>Ascomycota</taxon>
        <taxon>Pezizomycotina</taxon>
        <taxon>Lecanoromycetes</taxon>
        <taxon>OSLEUM clade</taxon>
        <taxon>Lecanoromycetidae</taxon>
        <taxon>Lecanorales</taxon>
        <taxon>Lecanorineae</taxon>
        <taxon>Stereocaulaceae</taxon>
        <taxon>Lepraria</taxon>
    </lineage>
</organism>
<comment type="caution">
    <text evidence="11">The sequence shown here is derived from an EMBL/GenBank/DDBJ whole genome shotgun (WGS) entry which is preliminary data.</text>
</comment>
<evidence type="ECO:0000256" key="1">
    <source>
        <dbReference type="ARBA" id="ARBA00004651"/>
    </source>
</evidence>
<evidence type="ECO:0000256" key="9">
    <source>
        <dbReference type="SAM" id="MobiDB-lite"/>
    </source>
</evidence>
<evidence type="ECO:0000313" key="12">
    <source>
        <dbReference type="Proteomes" id="UP001590951"/>
    </source>
</evidence>
<keyword evidence="6" id="KW-0249">Electron transport</keyword>
<evidence type="ECO:0000256" key="2">
    <source>
        <dbReference type="ARBA" id="ARBA00006278"/>
    </source>
</evidence>
<comment type="catalytic activity">
    <reaction evidence="8">
        <text>2 a Fe(II)-siderophore + NADP(+) + H(+) = 2 a Fe(III)-siderophore + NADPH</text>
        <dbReference type="Rhea" id="RHEA:28795"/>
        <dbReference type="Rhea" id="RHEA-COMP:11342"/>
        <dbReference type="Rhea" id="RHEA-COMP:11344"/>
        <dbReference type="ChEBI" id="CHEBI:15378"/>
        <dbReference type="ChEBI" id="CHEBI:29033"/>
        <dbReference type="ChEBI" id="CHEBI:29034"/>
        <dbReference type="ChEBI" id="CHEBI:57783"/>
        <dbReference type="ChEBI" id="CHEBI:58349"/>
        <dbReference type="EC" id="1.16.1.9"/>
    </reaction>
</comment>
<dbReference type="InterPro" id="IPR039261">
    <property type="entry name" value="FNR_nucleotide-bd"/>
</dbReference>
<evidence type="ECO:0000313" key="11">
    <source>
        <dbReference type="EMBL" id="KAL2056559.1"/>
    </source>
</evidence>
<keyword evidence="7" id="KW-0560">Oxidoreductase</keyword>
<evidence type="ECO:0000256" key="6">
    <source>
        <dbReference type="ARBA" id="ARBA00022982"/>
    </source>
</evidence>
<dbReference type="EMBL" id="JBHFEH010000007">
    <property type="protein sequence ID" value="KAL2056559.1"/>
    <property type="molecule type" value="Genomic_DNA"/>
</dbReference>
<accession>A0ABR4BFH5</accession>
<keyword evidence="5" id="KW-1003">Cell membrane</keyword>
<dbReference type="SUPFAM" id="SSF52343">
    <property type="entry name" value="Ferredoxin reductase-like, C-terminal NADP-linked domain"/>
    <property type="match status" value="1"/>
</dbReference>
<evidence type="ECO:0000256" key="8">
    <source>
        <dbReference type="ARBA" id="ARBA00048483"/>
    </source>
</evidence>
<dbReference type="EC" id="1.16.1.9" evidence="3"/>
<dbReference type="Pfam" id="PF08030">
    <property type="entry name" value="NAD_binding_6"/>
    <property type="match status" value="1"/>
</dbReference>
<dbReference type="InterPro" id="IPR017938">
    <property type="entry name" value="Riboflavin_synthase-like_b-brl"/>
</dbReference>
<evidence type="ECO:0000256" key="7">
    <source>
        <dbReference type="ARBA" id="ARBA00023002"/>
    </source>
</evidence>
<comment type="subcellular location">
    <subcellularLocation>
        <location evidence="1">Cell membrane</location>
        <topology evidence="1">Multi-pass membrane protein</topology>
    </subcellularLocation>
</comment>
<evidence type="ECO:0000259" key="10">
    <source>
        <dbReference type="PROSITE" id="PS51384"/>
    </source>
</evidence>
<dbReference type="InterPro" id="IPR013121">
    <property type="entry name" value="Fe_red_NAD-bd_6"/>
</dbReference>
<dbReference type="InterPro" id="IPR051410">
    <property type="entry name" value="Ferric/Cupric_Reductase"/>
</dbReference>
<dbReference type="CDD" id="cd06186">
    <property type="entry name" value="NOX_Duox_like_FAD_NADP"/>
    <property type="match status" value="1"/>
</dbReference>
<keyword evidence="4" id="KW-0813">Transport</keyword>
<dbReference type="PANTHER" id="PTHR32361">
    <property type="entry name" value="FERRIC/CUPRIC REDUCTASE TRANSMEMBRANE COMPONENT"/>
    <property type="match status" value="1"/>
</dbReference>
<feature type="region of interest" description="Disordered" evidence="9">
    <location>
        <begin position="73"/>
        <end position="109"/>
    </location>
</feature>
<sequence>MTIFTPHPWKVKAGQHVNLWIPSISLWSFLQSHPFTIASWSEGEKPSLDFLIEPRDGFTQKLFDRAPEYKQGNISVRGMEEGRQPQSNADNMDKRPFGDARNSQGSPEPSDLYMTFFSGPHCSGAHIGDYGKVLMVATGVGIAAQLPFLKELIQGFNRSEVRTRNIHLVWQLNNLGDEHPAIELLDRALKEDTLDHGYMLQVWLFFRDGRLDPSPQHAGKHQRALYHNGVIDLRRFLHDQVGPRSEIDGGNIIVTGKVRRAFGESLELTIDTVSANEHIRDELRDLVQPHLGVRLLELDYQPAERRRGLWPFTWSRNVKQYL</sequence>
<keyword evidence="5" id="KW-0472">Membrane</keyword>
<evidence type="ECO:0000256" key="5">
    <source>
        <dbReference type="ARBA" id="ARBA00022475"/>
    </source>
</evidence>